<comment type="similarity">
    <text evidence="1">Belongs to the N-acylglucosamine 2-epimerase family.</text>
</comment>
<organism evidence="3">
    <name type="scientific">marine sediment metagenome</name>
    <dbReference type="NCBI Taxonomy" id="412755"/>
    <lineage>
        <taxon>unclassified sequences</taxon>
        <taxon>metagenomes</taxon>
        <taxon>ecological metagenomes</taxon>
    </lineage>
</organism>
<dbReference type="EMBL" id="LAZR01041047">
    <property type="protein sequence ID" value="KKL12980.1"/>
    <property type="molecule type" value="Genomic_DNA"/>
</dbReference>
<dbReference type="PANTHER" id="PTHR15108">
    <property type="entry name" value="N-ACYLGLUCOSAMINE-2-EPIMERASE"/>
    <property type="match status" value="1"/>
</dbReference>
<evidence type="ECO:0000313" key="3">
    <source>
        <dbReference type="EMBL" id="KKL12980.1"/>
    </source>
</evidence>
<accession>A0A0F9AU60</accession>
<sequence>AHAARVTGDVRYGDFAARTWRVMKARFRDDLGGFRRRAGRDWRDPQGNSQNPMMHLFEALLTLHDATGDETVLADAKELAEFIFTKLYRADGGYLPESYRPDWTPLGANEGGYVDLGHQFEWAYLLSWAVEKGFDKRYLDIATKLLDFGMTYGFDGEAGGIFGASAYDGTVRGRSKGWWQQAEHLRALMRHAGRHGRDDLWPAFDASLAFVKAHLMDAEHGGWYGSYDPAKPRGAAQMGKGTVWKTGYHTAGMYVEALKLTGKHP</sequence>
<protein>
    <recommendedName>
        <fullName evidence="4">N-acylglucosamine 2-epimerase</fullName>
    </recommendedName>
</protein>
<dbReference type="InterPro" id="IPR010819">
    <property type="entry name" value="AGE/CE"/>
</dbReference>
<comment type="caution">
    <text evidence="3">The sequence shown here is derived from an EMBL/GenBank/DDBJ whole genome shotgun (WGS) entry which is preliminary data.</text>
</comment>
<dbReference type="AlphaFoldDB" id="A0A0F9AU60"/>
<evidence type="ECO:0000256" key="1">
    <source>
        <dbReference type="ARBA" id="ARBA00008558"/>
    </source>
</evidence>
<dbReference type="GO" id="GO:0016853">
    <property type="term" value="F:isomerase activity"/>
    <property type="evidence" value="ECO:0007669"/>
    <property type="project" value="UniProtKB-KW"/>
</dbReference>
<dbReference type="SUPFAM" id="SSF48208">
    <property type="entry name" value="Six-hairpin glycosidases"/>
    <property type="match status" value="1"/>
</dbReference>
<dbReference type="InterPro" id="IPR012341">
    <property type="entry name" value="6hp_glycosidase-like_sf"/>
</dbReference>
<dbReference type="Pfam" id="PF07221">
    <property type="entry name" value="GlcNAc_2-epim"/>
    <property type="match status" value="1"/>
</dbReference>
<dbReference type="Gene3D" id="1.50.10.10">
    <property type="match status" value="1"/>
</dbReference>
<gene>
    <name evidence="3" type="ORF">LCGC14_2530330</name>
</gene>
<reference evidence="3" key="1">
    <citation type="journal article" date="2015" name="Nature">
        <title>Complex archaea that bridge the gap between prokaryotes and eukaryotes.</title>
        <authorList>
            <person name="Spang A."/>
            <person name="Saw J.H."/>
            <person name="Jorgensen S.L."/>
            <person name="Zaremba-Niedzwiedzka K."/>
            <person name="Martijn J."/>
            <person name="Lind A.E."/>
            <person name="van Eijk R."/>
            <person name="Schleper C."/>
            <person name="Guy L."/>
            <person name="Ettema T.J."/>
        </authorList>
    </citation>
    <scope>NUCLEOTIDE SEQUENCE</scope>
</reference>
<feature type="non-terminal residue" evidence="3">
    <location>
        <position position="1"/>
    </location>
</feature>
<evidence type="ECO:0008006" key="4">
    <source>
        <dbReference type="Google" id="ProtNLM"/>
    </source>
</evidence>
<dbReference type="InterPro" id="IPR008928">
    <property type="entry name" value="6-hairpin_glycosidase_sf"/>
</dbReference>
<dbReference type="GO" id="GO:0005975">
    <property type="term" value="P:carbohydrate metabolic process"/>
    <property type="evidence" value="ECO:0007669"/>
    <property type="project" value="InterPro"/>
</dbReference>
<name>A0A0F9AU60_9ZZZZ</name>
<keyword evidence="2" id="KW-0413">Isomerase</keyword>
<evidence type="ECO:0000256" key="2">
    <source>
        <dbReference type="ARBA" id="ARBA00023235"/>
    </source>
</evidence>
<proteinExistence type="inferred from homology"/>